<dbReference type="KEGG" id="sbae:DSM104329_02423"/>
<keyword evidence="3" id="KW-1185">Reference proteome</keyword>
<gene>
    <name evidence="2" type="ORF">DSM104329_02423</name>
</gene>
<dbReference type="EMBL" id="CP087164">
    <property type="protein sequence ID" value="UGS36026.1"/>
    <property type="molecule type" value="Genomic_DNA"/>
</dbReference>
<evidence type="ECO:0000256" key="1">
    <source>
        <dbReference type="SAM" id="MobiDB-lite"/>
    </source>
</evidence>
<reference evidence="2" key="1">
    <citation type="journal article" date="2022" name="Int. J. Syst. Evol. Microbiol.">
        <title>Pseudomonas aegrilactucae sp. nov. and Pseudomonas morbosilactucae sp. nov., pathogens causing bacterial rot of lettuce in Japan.</title>
        <authorList>
            <person name="Sawada H."/>
            <person name="Fujikawa T."/>
            <person name="Satou M."/>
        </authorList>
    </citation>
    <scope>NUCLEOTIDE SEQUENCE</scope>
    <source>
        <strain evidence="2">0166_1</strain>
    </source>
</reference>
<proteinExistence type="predicted"/>
<feature type="region of interest" description="Disordered" evidence="1">
    <location>
        <begin position="1"/>
        <end position="51"/>
    </location>
</feature>
<protein>
    <submittedName>
        <fullName evidence="2">Uncharacterized protein</fullName>
    </submittedName>
</protein>
<sequence>MRQSGVRRERDAGRLAGGVGGLHPAQDEVGGLPLDDGGQCTSDDQGVVGRQVDPDRAIGAARQAVDERLVGLLVAHRHDDHLSLALGLLDLHGRLDGERVPLVELALDEVRIDLGRTRLELELVVQRGDLLDRHHHPQHQRSSARSSRPRREGCRVSRRRRKLSSG</sequence>
<dbReference type="Proteomes" id="UP001162834">
    <property type="component" value="Chromosome"/>
</dbReference>
<organism evidence="2 3">
    <name type="scientific">Capillimicrobium parvum</name>
    <dbReference type="NCBI Taxonomy" id="2884022"/>
    <lineage>
        <taxon>Bacteria</taxon>
        <taxon>Bacillati</taxon>
        <taxon>Actinomycetota</taxon>
        <taxon>Thermoleophilia</taxon>
        <taxon>Solirubrobacterales</taxon>
        <taxon>Capillimicrobiaceae</taxon>
        <taxon>Capillimicrobium</taxon>
    </lineage>
</organism>
<feature type="compositionally biased region" description="Basic and acidic residues" evidence="1">
    <location>
        <begin position="1"/>
        <end position="13"/>
    </location>
</feature>
<dbReference type="AlphaFoldDB" id="A0A9E6XWW7"/>
<evidence type="ECO:0000313" key="3">
    <source>
        <dbReference type="Proteomes" id="UP001162834"/>
    </source>
</evidence>
<feature type="region of interest" description="Disordered" evidence="1">
    <location>
        <begin position="132"/>
        <end position="166"/>
    </location>
</feature>
<name>A0A9E6XWW7_9ACTN</name>
<feature type="compositionally biased region" description="Basic residues" evidence="1">
    <location>
        <begin position="156"/>
        <end position="166"/>
    </location>
</feature>
<accession>A0A9E6XWW7</accession>
<evidence type="ECO:0000313" key="2">
    <source>
        <dbReference type="EMBL" id="UGS36026.1"/>
    </source>
</evidence>